<dbReference type="Proteomes" id="UP000035860">
    <property type="component" value="Unassembled WGS sequence"/>
</dbReference>
<proteinExistence type="predicted"/>
<reference evidence="2 3" key="1">
    <citation type="journal article" date="2014" name="Genome Announc.">
        <title>Draft Genome Sequence of Moraxella bovoculi Strain 237T (ATCC BAA-1259T) Isolated from a Calf with Infectious Bovine Keratoconjunctivitis.</title>
        <authorList>
            <person name="Calcutt M.J."/>
            <person name="Foecking M.F."/>
            <person name="Martin N.T."/>
            <person name="Mhlanga-Mutangadura T."/>
            <person name="Reilly T.J."/>
        </authorList>
    </citation>
    <scope>NUCLEOTIDE SEQUENCE [LARGE SCALE GENOMIC DNA]</scope>
    <source>
        <strain evidence="2 3">237</strain>
    </source>
</reference>
<name>A0A066UFW9_9GAMM</name>
<organism evidence="2 3">
    <name type="scientific">Moraxella bovoculi 237</name>
    <dbReference type="NCBI Taxonomy" id="743974"/>
    <lineage>
        <taxon>Bacteria</taxon>
        <taxon>Pseudomonadati</taxon>
        <taxon>Pseudomonadota</taxon>
        <taxon>Gammaproteobacteria</taxon>
        <taxon>Moraxellales</taxon>
        <taxon>Moraxellaceae</taxon>
        <taxon>Moraxella</taxon>
    </lineage>
</organism>
<feature type="transmembrane region" description="Helical" evidence="1">
    <location>
        <begin position="34"/>
        <end position="54"/>
    </location>
</feature>
<keyword evidence="1" id="KW-1133">Transmembrane helix</keyword>
<evidence type="ECO:0000313" key="3">
    <source>
        <dbReference type="Proteomes" id="UP000035860"/>
    </source>
</evidence>
<evidence type="ECO:0000256" key="1">
    <source>
        <dbReference type="SAM" id="Phobius"/>
    </source>
</evidence>
<protein>
    <submittedName>
        <fullName evidence="2">Uncharacterized protein</fullName>
    </submittedName>
</protein>
<keyword evidence="1" id="KW-0472">Membrane</keyword>
<gene>
    <name evidence="2" type="ORF">MBO_02255</name>
</gene>
<accession>A0A066UFW9</accession>
<evidence type="ECO:0000313" key="2">
    <source>
        <dbReference type="EMBL" id="KDN25975.1"/>
    </source>
</evidence>
<keyword evidence="3" id="KW-1185">Reference proteome</keyword>
<keyword evidence="1" id="KW-0812">Transmembrane</keyword>
<sequence>MMSSWERLGFLRFGFEDCGGIDCPALGGAVGDPVGMIGSVMVLLLLKFSVTLSLNSMIISR</sequence>
<dbReference type="EMBL" id="AOMT01000005">
    <property type="protein sequence ID" value="KDN25975.1"/>
    <property type="molecule type" value="Genomic_DNA"/>
</dbReference>
<comment type="caution">
    <text evidence="2">The sequence shown here is derived from an EMBL/GenBank/DDBJ whole genome shotgun (WGS) entry which is preliminary data.</text>
</comment>
<dbReference type="AlphaFoldDB" id="A0A066UFW9"/>